<protein>
    <submittedName>
        <fullName evidence="5">TRAP transporter substrate-binding protein</fullName>
    </submittedName>
</protein>
<dbReference type="RefSeq" id="WP_334315370.1">
    <property type="nucleotide sequence ID" value="NZ_CP065938.1"/>
</dbReference>
<dbReference type="Proteomes" id="UP001058120">
    <property type="component" value="Chromosome"/>
</dbReference>
<comment type="similarity">
    <text evidence="1">Belongs to the bacterial solute-binding protein 7 family.</text>
</comment>
<dbReference type="PANTHER" id="PTHR33376">
    <property type="match status" value="1"/>
</dbReference>
<evidence type="ECO:0000313" key="6">
    <source>
        <dbReference type="Proteomes" id="UP001058120"/>
    </source>
</evidence>
<name>A0ABY5Y3G1_9BACT</name>
<evidence type="ECO:0000256" key="2">
    <source>
        <dbReference type="ARBA" id="ARBA00022448"/>
    </source>
</evidence>
<reference evidence="5" key="1">
    <citation type="submission" date="2020-12" db="EMBL/GenBank/DDBJ databases">
        <title>Taurinivorans muris gen. nov., sp. nov., fundamental and realized metabolic niche of a ubiquitous sulfidogenic bacterium in the murine intestine.</title>
        <authorList>
            <person name="Ye H."/>
            <person name="Hanson B.T."/>
            <person name="Loy A."/>
        </authorList>
    </citation>
    <scope>NUCLEOTIDE SEQUENCE</scope>
    <source>
        <strain evidence="5">LT0009</strain>
    </source>
</reference>
<keyword evidence="2" id="KW-0813">Transport</keyword>
<gene>
    <name evidence="5" type="ORF">JBF11_00155</name>
</gene>
<evidence type="ECO:0000256" key="3">
    <source>
        <dbReference type="ARBA" id="ARBA00022729"/>
    </source>
</evidence>
<keyword evidence="6" id="KW-1185">Reference proteome</keyword>
<dbReference type="InterPro" id="IPR018389">
    <property type="entry name" value="DctP_fam"/>
</dbReference>
<dbReference type="InterPro" id="IPR004682">
    <property type="entry name" value="TRAP_DctP"/>
</dbReference>
<evidence type="ECO:0000256" key="4">
    <source>
        <dbReference type="SAM" id="SignalP"/>
    </source>
</evidence>
<dbReference type="InterPro" id="IPR038404">
    <property type="entry name" value="TRAP_DctP_sf"/>
</dbReference>
<proteinExistence type="inferred from homology"/>
<evidence type="ECO:0000256" key="1">
    <source>
        <dbReference type="ARBA" id="ARBA00009023"/>
    </source>
</evidence>
<dbReference type="PANTHER" id="PTHR33376:SF7">
    <property type="entry name" value="C4-DICARBOXYLATE-BINDING PROTEIN DCTB"/>
    <property type="match status" value="1"/>
</dbReference>
<keyword evidence="3 4" id="KW-0732">Signal</keyword>
<feature type="signal peptide" evidence="4">
    <location>
        <begin position="1"/>
        <end position="26"/>
    </location>
</feature>
<dbReference type="Pfam" id="PF03480">
    <property type="entry name" value="DctP"/>
    <property type="match status" value="1"/>
</dbReference>
<dbReference type="CDD" id="cd13603">
    <property type="entry name" value="PBP2_TRAP_Siap_TeaA_like"/>
    <property type="match status" value="1"/>
</dbReference>
<evidence type="ECO:0000313" key="5">
    <source>
        <dbReference type="EMBL" id="UWX05783.1"/>
    </source>
</evidence>
<dbReference type="NCBIfam" id="NF037995">
    <property type="entry name" value="TRAP_S1"/>
    <property type="match status" value="1"/>
</dbReference>
<dbReference type="EMBL" id="CP065938">
    <property type="protein sequence ID" value="UWX05783.1"/>
    <property type="molecule type" value="Genomic_DNA"/>
</dbReference>
<dbReference type="NCBIfam" id="TIGR00787">
    <property type="entry name" value="dctP"/>
    <property type="match status" value="1"/>
</dbReference>
<feature type="chain" id="PRO_5045858123" evidence="4">
    <location>
        <begin position="27"/>
        <end position="344"/>
    </location>
</feature>
<dbReference type="Gene3D" id="3.40.190.170">
    <property type="entry name" value="Bacterial extracellular solute-binding protein, family 7"/>
    <property type="match status" value="1"/>
</dbReference>
<accession>A0ABY5Y3G1</accession>
<sequence length="344" mass="38513">MKAKFLSLICSAVLTGLLFMPSFASAKTTVIIASSVDTNEQNYLNVTYNKFVELAQQYSNNAFDFQLFPSMQLGDEIATVRAAQLGTLQIAMLATNNFAPFSPSTGWVNMPYFFNTLEDFRKMLDIMWDQHNEWAVKEAGCRVLAIVDVGYRQLTTSKKYPVRSLQDAKGIKIRTPQNPLMVSTFQSLGLEPTAVAFSETFNALQQGVVDGQEGCFNNVITLKFYEAQKYATKINYSVHSANFIVNEKWLQSLPETEREALIRAGKEAMEYERTKVAGILETDDKLMVEHGMELLGVVTDIDEWFRLGRTAWPKCYEVIGGGDAAKGEAIIKLVIEKGQGIIEQ</sequence>
<organism evidence="5 6">
    <name type="scientific">Taurinivorans muris</name>
    <dbReference type="NCBI Taxonomy" id="2787751"/>
    <lineage>
        <taxon>Bacteria</taxon>
        <taxon>Pseudomonadati</taxon>
        <taxon>Thermodesulfobacteriota</taxon>
        <taxon>Desulfovibrionia</taxon>
        <taxon>Desulfovibrionales</taxon>
        <taxon>Desulfovibrionaceae</taxon>
        <taxon>Taurinivorans</taxon>
    </lineage>
</organism>